<keyword evidence="4 8" id="KW-1133">Transmembrane helix</keyword>
<evidence type="ECO:0000256" key="4">
    <source>
        <dbReference type="ARBA" id="ARBA00022989"/>
    </source>
</evidence>
<feature type="transmembrane region" description="Helical" evidence="8">
    <location>
        <begin position="248"/>
        <end position="270"/>
    </location>
</feature>
<evidence type="ECO:0000256" key="2">
    <source>
        <dbReference type="ARBA" id="ARBA00022692"/>
    </source>
</evidence>
<reference evidence="10" key="1">
    <citation type="submission" date="2020-10" db="EMBL/GenBank/DDBJ databases">
        <authorList>
            <person name="Kikuchi T."/>
        </authorList>
    </citation>
    <scope>NUCLEOTIDE SEQUENCE</scope>
    <source>
        <strain evidence="10">NKZ352</strain>
    </source>
</reference>
<dbReference type="Proteomes" id="UP000835052">
    <property type="component" value="Unassembled WGS sequence"/>
</dbReference>
<dbReference type="PANTHER" id="PTHR11506">
    <property type="entry name" value="LYSOSOME-ASSOCIATED MEMBRANE GLYCOPROTEIN"/>
    <property type="match status" value="1"/>
</dbReference>
<dbReference type="Pfam" id="PF21222">
    <property type="entry name" value="Lamp2_2nd"/>
    <property type="match status" value="1"/>
</dbReference>
<dbReference type="GO" id="GO:0072594">
    <property type="term" value="P:establishment of protein localization to organelle"/>
    <property type="evidence" value="ECO:0007669"/>
    <property type="project" value="TreeGrafter"/>
</dbReference>
<dbReference type="Gene3D" id="2.40.160.110">
    <property type="match status" value="1"/>
</dbReference>
<accession>A0A8S1GY46</accession>
<name>A0A8S1GY46_9PELO</name>
<comment type="caution">
    <text evidence="7">Lacks conserved residue(s) required for the propagation of feature annotation.</text>
</comment>
<dbReference type="GO" id="GO:0031902">
    <property type="term" value="C:late endosome membrane"/>
    <property type="evidence" value="ECO:0007669"/>
    <property type="project" value="TreeGrafter"/>
</dbReference>
<keyword evidence="11" id="KW-1185">Reference proteome</keyword>
<comment type="subcellular location">
    <subcellularLocation>
        <location evidence="1">Cell membrane</location>
        <topology evidence="1">Single-pass type I membrane protein</topology>
    </subcellularLocation>
    <subcellularLocation>
        <location evidence="7">Membrane</location>
        <topology evidence="7">Single-pass type I membrane protein</topology>
    </subcellularLocation>
</comment>
<dbReference type="GO" id="GO:0005765">
    <property type="term" value="C:lysosomal membrane"/>
    <property type="evidence" value="ECO:0007669"/>
    <property type="project" value="TreeGrafter"/>
</dbReference>
<feature type="disulfide bond" evidence="7">
    <location>
        <begin position="77"/>
        <end position="115"/>
    </location>
</feature>
<gene>
    <name evidence="10" type="ORF">CAUJ_LOCUS3337</name>
</gene>
<evidence type="ECO:0000256" key="6">
    <source>
        <dbReference type="ARBA" id="ARBA00023180"/>
    </source>
</evidence>
<sequence length="283" mass="30861">MCREIERPLDLLVCRQDPSSAHSCHVRWAVRSRPLVVVFAHSAHETMNASTAFLIALVGYASAAHFYVKDPVTNTSCIVLDGDFTFTLNFFELTTNETKTYTAKLNETNTVTGDCNASYNGKPAQTLNISFYPDGVSPLRPKDWTLNLVFNSPINATFKLVDYTLESQITDNIPYFGTFTKDPQSDEGVTAEFNNAYKCSSSKLALNGGSYVTVSGVKAIANAHVNGTDFSDDTQYQVCLGDQHTSDIVPIVVGACLAALVIIVLVAYLIGRARAKRQGYASV</sequence>
<keyword evidence="3" id="KW-0732">Signal</keyword>
<dbReference type="EMBL" id="CAJGYM010000006">
    <property type="protein sequence ID" value="CAD6187418.1"/>
    <property type="molecule type" value="Genomic_DNA"/>
</dbReference>
<dbReference type="OrthoDB" id="6232933at2759"/>
<keyword evidence="2 7" id="KW-0812">Transmembrane</keyword>
<comment type="caution">
    <text evidence="10">The sequence shown here is derived from an EMBL/GenBank/DDBJ whole genome shotgun (WGS) entry which is preliminary data.</text>
</comment>
<keyword evidence="5 7" id="KW-0472">Membrane</keyword>
<evidence type="ECO:0000259" key="9">
    <source>
        <dbReference type="Pfam" id="PF21222"/>
    </source>
</evidence>
<dbReference type="PROSITE" id="PS51407">
    <property type="entry name" value="LAMP_3"/>
    <property type="match status" value="1"/>
</dbReference>
<dbReference type="InterPro" id="IPR048524">
    <property type="entry name" value="Lamp2-like_TM"/>
</dbReference>
<evidence type="ECO:0000256" key="1">
    <source>
        <dbReference type="ARBA" id="ARBA00004251"/>
    </source>
</evidence>
<keyword evidence="6" id="KW-0325">Glycoprotein</keyword>
<evidence type="ECO:0000313" key="10">
    <source>
        <dbReference type="EMBL" id="CAD6187418.1"/>
    </source>
</evidence>
<dbReference type="AlphaFoldDB" id="A0A8S1GY46"/>
<organism evidence="10 11">
    <name type="scientific">Caenorhabditis auriculariae</name>
    <dbReference type="NCBI Taxonomy" id="2777116"/>
    <lineage>
        <taxon>Eukaryota</taxon>
        <taxon>Metazoa</taxon>
        <taxon>Ecdysozoa</taxon>
        <taxon>Nematoda</taxon>
        <taxon>Chromadorea</taxon>
        <taxon>Rhabditida</taxon>
        <taxon>Rhabditina</taxon>
        <taxon>Rhabditomorpha</taxon>
        <taxon>Rhabditoidea</taxon>
        <taxon>Rhabditidae</taxon>
        <taxon>Peloderinae</taxon>
        <taxon>Caenorhabditis</taxon>
    </lineage>
</organism>
<dbReference type="CDD" id="cd12087">
    <property type="entry name" value="TM_EGFR-like"/>
    <property type="match status" value="1"/>
</dbReference>
<evidence type="ECO:0000256" key="5">
    <source>
        <dbReference type="ARBA" id="ARBA00023136"/>
    </source>
</evidence>
<evidence type="ECO:0000313" key="11">
    <source>
        <dbReference type="Proteomes" id="UP000835052"/>
    </source>
</evidence>
<feature type="domain" description="Lysosome-associated membrane glycoprotein 2-like transmembrane" evidence="9">
    <location>
        <begin position="249"/>
        <end position="280"/>
    </location>
</feature>
<dbReference type="PRINTS" id="PR00336">
    <property type="entry name" value="LYSASSOCTDMP"/>
</dbReference>
<evidence type="ECO:0000256" key="3">
    <source>
        <dbReference type="ARBA" id="ARBA00022729"/>
    </source>
</evidence>
<proteinExistence type="inferred from homology"/>
<comment type="similarity">
    <text evidence="7">Belongs to the LAMP family.</text>
</comment>
<protein>
    <recommendedName>
        <fullName evidence="9">Lysosome-associated membrane glycoprotein 2-like transmembrane domain-containing protein</fullName>
    </recommendedName>
</protein>
<dbReference type="GO" id="GO:0005886">
    <property type="term" value="C:plasma membrane"/>
    <property type="evidence" value="ECO:0007669"/>
    <property type="project" value="TreeGrafter"/>
</dbReference>
<evidence type="ECO:0000256" key="7">
    <source>
        <dbReference type="PROSITE-ProRule" id="PRU00740"/>
    </source>
</evidence>
<dbReference type="InterPro" id="IPR002000">
    <property type="entry name" value="Lysosome-assoc_membr_glycop"/>
</dbReference>
<dbReference type="PANTHER" id="PTHR11506:SF35">
    <property type="entry name" value="LYSOSOME-ASSOCIATED MEMBRANE GLYCOPROTEIN 5"/>
    <property type="match status" value="1"/>
</dbReference>
<keyword evidence="7" id="KW-1015">Disulfide bond</keyword>
<evidence type="ECO:0000256" key="8">
    <source>
        <dbReference type="SAM" id="Phobius"/>
    </source>
</evidence>